<feature type="compositionally biased region" description="Acidic residues" evidence="1">
    <location>
        <begin position="185"/>
        <end position="200"/>
    </location>
</feature>
<feature type="transmembrane region" description="Helical" evidence="2">
    <location>
        <begin position="44"/>
        <end position="64"/>
    </location>
</feature>
<keyword evidence="2" id="KW-1133">Transmembrane helix</keyword>
<comment type="caution">
    <text evidence="3">The sequence shown here is derived from an EMBL/GenBank/DDBJ whole genome shotgun (WGS) entry which is preliminary data.</text>
</comment>
<proteinExistence type="predicted"/>
<feature type="transmembrane region" description="Helical" evidence="2">
    <location>
        <begin position="7"/>
        <end position="24"/>
    </location>
</feature>
<name>A0A480ABA3_9CYAN</name>
<dbReference type="EMBL" id="BJCF01000016">
    <property type="protein sequence ID" value="GCL42099.1"/>
    <property type="molecule type" value="Genomic_DNA"/>
</dbReference>
<feature type="compositionally biased region" description="Polar residues" evidence="1">
    <location>
        <begin position="74"/>
        <end position="94"/>
    </location>
</feature>
<sequence length="208" mass="23333">MDVIRLIILVTTILGLIIILVQNFGNSLPLVFLGMRSQSLPLGLWVLLSIIAGVLTSLVITRLLKFATNLNLPEQQSIPKSPPTTAQRVKQNTRPPSSPPQPPVSQFNDQDDWNTNQDQDDWDDGENLESVPKTSPTSNSRTSSVYSYSSQAPQNTAVGKTEAIYDADYRVIIPPYKEPSKNQADDDDWDFFEDDDFEDKDENKPPKR</sequence>
<dbReference type="OrthoDB" id="428681at2"/>
<accession>A0A480ABA3</accession>
<evidence type="ECO:0000256" key="1">
    <source>
        <dbReference type="SAM" id="MobiDB-lite"/>
    </source>
</evidence>
<feature type="compositionally biased region" description="Low complexity" evidence="1">
    <location>
        <begin position="104"/>
        <end position="117"/>
    </location>
</feature>
<feature type="compositionally biased region" description="Acidic residues" evidence="1">
    <location>
        <begin position="118"/>
        <end position="127"/>
    </location>
</feature>
<gene>
    <name evidence="3" type="ORF">NIES80_18010</name>
</gene>
<dbReference type="Proteomes" id="UP000299367">
    <property type="component" value="Unassembled WGS sequence"/>
</dbReference>
<evidence type="ECO:0000313" key="4">
    <source>
        <dbReference type="Proteomes" id="UP000299367"/>
    </source>
</evidence>
<evidence type="ECO:0000313" key="3">
    <source>
        <dbReference type="EMBL" id="GCL42099.1"/>
    </source>
</evidence>
<keyword evidence="2" id="KW-0472">Membrane</keyword>
<reference evidence="4" key="1">
    <citation type="submission" date="2019-02" db="EMBL/GenBank/DDBJ databases">
        <title>Draft genome sequence of Dolichospermum planctonicum NIES-80.</title>
        <authorList>
            <person name="Yamaguchi H."/>
            <person name="Suzuki S."/>
            <person name="Kawachi M."/>
        </authorList>
    </citation>
    <scope>NUCLEOTIDE SEQUENCE [LARGE SCALE GENOMIC DNA]</scope>
    <source>
        <strain evidence="4">NIES-80</strain>
    </source>
</reference>
<keyword evidence="2" id="KW-0812">Transmembrane</keyword>
<feature type="compositionally biased region" description="Low complexity" evidence="1">
    <location>
        <begin position="134"/>
        <end position="150"/>
    </location>
</feature>
<evidence type="ECO:0008006" key="5">
    <source>
        <dbReference type="Google" id="ProtNLM"/>
    </source>
</evidence>
<feature type="region of interest" description="Disordered" evidence="1">
    <location>
        <begin position="74"/>
        <end position="161"/>
    </location>
</feature>
<dbReference type="AlphaFoldDB" id="A0A480ABA3"/>
<organism evidence="3 4">
    <name type="scientific">Dolichospermum planctonicum</name>
    <dbReference type="NCBI Taxonomy" id="136072"/>
    <lineage>
        <taxon>Bacteria</taxon>
        <taxon>Bacillati</taxon>
        <taxon>Cyanobacteriota</taxon>
        <taxon>Cyanophyceae</taxon>
        <taxon>Nostocales</taxon>
        <taxon>Aphanizomenonaceae</taxon>
        <taxon>Dolichospermum</taxon>
    </lineage>
</organism>
<feature type="region of interest" description="Disordered" evidence="1">
    <location>
        <begin position="176"/>
        <end position="208"/>
    </location>
</feature>
<evidence type="ECO:0000256" key="2">
    <source>
        <dbReference type="SAM" id="Phobius"/>
    </source>
</evidence>
<protein>
    <recommendedName>
        <fullName evidence="5">Lipopolysaccharide assembly protein A domain-containing protein</fullName>
    </recommendedName>
</protein>